<gene>
    <name evidence="1" type="ORF">SAMN05421783_12825</name>
</gene>
<evidence type="ECO:0000313" key="2">
    <source>
        <dbReference type="Proteomes" id="UP000198816"/>
    </source>
</evidence>
<reference evidence="2" key="1">
    <citation type="submission" date="2016-10" db="EMBL/GenBank/DDBJ databases">
        <authorList>
            <person name="Varghese N."/>
            <person name="Submissions S."/>
        </authorList>
    </citation>
    <scope>NUCLEOTIDE SEQUENCE [LARGE SCALE GENOMIC DNA]</scope>
    <source>
        <strain evidence="2">DSM 217</strain>
    </source>
</reference>
<sequence>MALNIRNAEAERLAERVAALTGETKTTAVTLALRERLERLERAPGRSRLADELDAIARHSASLPLLDPRSAEDILGYDANGLPR</sequence>
<protein>
    <submittedName>
        <fullName evidence="1">Antitoxin VapB</fullName>
    </submittedName>
</protein>
<name>A0A1H3BXM3_THIRO</name>
<dbReference type="AlphaFoldDB" id="A0A1H3BXM3"/>
<keyword evidence="2" id="KW-1185">Reference proteome</keyword>
<dbReference type="InterPro" id="IPR011660">
    <property type="entry name" value="VapB-like"/>
</dbReference>
<dbReference type="Pfam" id="PF07704">
    <property type="entry name" value="PSK_trans_fac"/>
    <property type="match status" value="1"/>
</dbReference>
<dbReference type="STRING" id="1058.SAMN05421783_12825"/>
<dbReference type="OrthoDB" id="495439at2"/>
<proteinExistence type="predicted"/>
<dbReference type="EMBL" id="FNNZ01000028">
    <property type="protein sequence ID" value="SDX46682.1"/>
    <property type="molecule type" value="Genomic_DNA"/>
</dbReference>
<evidence type="ECO:0000313" key="1">
    <source>
        <dbReference type="EMBL" id="SDX46682.1"/>
    </source>
</evidence>
<dbReference type="RefSeq" id="WP_093037007.1">
    <property type="nucleotide sequence ID" value="NZ_FNNZ01000028.1"/>
</dbReference>
<accession>A0A1H3BXM3</accession>
<organism evidence="1 2">
    <name type="scientific">Thiocapsa roseopersicina</name>
    <dbReference type="NCBI Taxonomy" id="1058"/>
    <lineage>
        <taxon>Bacteria</taxon>
        <taxon>Pseudomonadati</taxon>
        <taxon>Pseudomonadota</taxon>
        <taxon>Gammaproteobacteria</taxon>
        <taxon>Chromatiales</taxon>
        <taxon>Chromatiaceae</taxon>
        <taxon>Thiocapsa</taxon>
    </lineage>
</organism>
<dbReference type="Proteomes" id="UP000198816">
    <property type="component" value="Unassembled WGS sequence"/>
</dbReference>